<feature type="compositionally biased region" description="Basic residues" evidence="1">
    <location>
        <begin position="188"/>
        <end position="198"/>
    </location>
</feature>
<feature type="region of interest" description="Disordered" evidence="1">
    <location>
        <begin position="1"/>
        <end position="22"/>
    </location>
</feature>
<name>A0ABP1QTS8_9HEXA</name>
<feature type="compositionally biased region" description="Basic and acidic residues" evidence="1">
    <location>
        <begin position="497"/>
        <end position="506"/>
    </location>
</feature>
<protein>
    <submittedName>
        <fullName evidence="2">Uncharacterized protein</fullName>
    </submittedName>
</protein>
<accession>A0ABP1QTS8</accession>
<feature type="compositionally biased region" description="Basic residues" evidence="1">
    <location>
        <begin position="125"/>
        <end position="148"/>
    </location>
</feature>
<sequence length="527" mass="59604">MRHSSNTNRTCKPFSKKETEVPKFTKPSRRTLLRIRYYEFKIRVSDFGVRMLQLLDRATFQTLTNNRSNSKPKAKSVPSCDTVCSVKAKDCSKSNDTIHDESVSKGVIRDSDILSELEPGEIPTRKAKRKVRGRSRERKRRSSLTRRKCPSEKERSTSRRSSIVGSGDVNFTESETDTGEGTKLELKRNRRRSRKSKKLFKESETHDEAGVNSNLEKEKEDENEASAPTQPSNPSKDLPPLASPSNFQIKLEKAYEAGESKAKAPKKTFWEQLQALSQSKRSRSSLNRNQKVFQVGFKMGLPTGSVRGRESIRNLPVTPPTHPKDQLDLSIYSKPFPTVYFGIRRSSTTLPSPHSHSSQQENSTNNLNYSSKYLPTVDKSFLPSVPSTTIPERTSLLNNTHLSSSPPLSLHFPQSSISSPESPTTFIPTTTKSPRLASDPPLIPKTFDVIESILSRIPITRQIHQQETTGLNRFRDYSPSKPNRFSNSLQQQQQLGKTEDDADSKPYRPQTAFTAQFYKLLNQNPLE</sequence>
<feature type="compositionally biased region" description="Polar residues" evidence="1">
    <location>
        <begin position="226"/>
        <end position="235"/>
    </location>
</feature>
<evidence type="ECO:0000313" key="3">
    <source>
        <dbReference type="Proteomes" id="UP001642540"/>
    </source>
</evidence>
<comment type="caution">
    <text evidence="2">The sequence shown here is derived from an EMBL/GenBank/DDBJ whole genome shotgun (WGS) entry which is preliminary data.</text>
</comment>
<feature type="compositionally biased region" description="Polar residues" evidence="1">
    <location>
        <begin position="1"/>
        <end position="10"/>
    </location>
</feature>
<evidence type="ECO:0000256" key="1">
    <source>
        <dbReference type="SAM" id="MobiDB-lite"/>
    </source>
</evidence>
<dbReference type="Proteomes" id="UP001642540">
    <property type="component" value="Unassembled WGS sequence"/>
</dbReference>
<feature type="compositionally biased region" description="Low complexity" evidence="1">
    <location>
        <begin position="347"/>
        <end position="360"/>
    </location>
</feature>
<feature type="compositionally biased region" description="Low complexity" evidence="1">
    <location>
        <begin position="398"/>
        <end position="411"/>
    </location>
</feature>
<organism evidence="2 3">
    <name type="scientific">Orchesella dallaii</name>
    <dbReference type="NCBI Taxonomy" id="48710"/>
    <lineage>
        <taxon>Eukaryota</taxon>
        <taxon>Metazoa</taxon>
        <taxon>Ecdysozoa</taxon>
        <taxon>Arthropoda</taxon>
        <taxon>Hexapoda</taxon>
        <taxon>Collembola</taxon>
        <taxon>Entomobryomorpha</taxon>
        <taxon>Entomobryoidea</taxon>
        <taxon>Orchesellidae</taxon>
        <taxon>Orchesellinae</taxon>
        <taxon>Orchesella</taxon>
    </lineage>
</organism>
<feature type="compositionally biased region" description="Basic and acidic residues" evidence="1">
    <location>
        <begin position="199"/>
        <end position="220"/>
    </location>
</feature>
<feature type="region of interest" description="Disordered" evidence="1">
    <location>
        <begin position="304"/>
        <end position="329"/>
    </location>
</feature>
<evidence type="ECO:0000313" key="2">
    <source>
        <dbReference type="EMBL" id="CAL8109996.1"/>
    </source>
</evidence>
<dbReference type="EMBL" id="CAXLJM020000043">
    <property type="protein sequence ID" value="CAL8109996.1"/>
    <property type="molecule type" value="Genomic_DNA"/>
</dbReference>
<feature type="region of interest" description="Disordered" evidence="1">
    <location>
        <begin position="118"/>
        <end position="244"/>
    </location>
</feature>
<keyword evidence="3" id="KW-1185">Reference proteome</keyword>
<feature type="compositionally biased region" description="Polar residues" evidence="1">
    <location>
        <begin position="361"/>
        <end position="370"/>
    </location>
</feature>
<feature type="compositionally biased region" description="Polar residues" evidence="1">
    <location>
        <begin position="480"/>
        <end position="496"/>
    </location>
</feature>
<feature type="region of interest" description="Disordered" evidence="1">
    <location>
        <begin position="398"/>
        <end position="440"/>
    </location>
</feature>
<proteinExistence type="predicted"/>
<gene>
    <name evidence="2" type="ORF">ODALV1_LOCUS13883</name>
</gene>
<reference evidence="2 3" key="1">
    <citation type="submission" date="2024-08" db="EMBL/GenBank/DDBJ databases">
        <authorList>
            <person name="Cucini C."/>
            <person name="Frati F."/>
        </authorList>
    </citation>
    <scope>NUCLEOTIDE SEQUENCE [LARGE SCALE GENOMIC DNA]</scope>
</reference>
<feature type="region of interest" description="Disordered" evidence="1">
    <location>
        <begin position="468"/>
        <end position="508"/>
    </location>
</feature>
<feature type="region of interest" description="Disordered" evidence="1">
    <location>
        <begin position="347"/>
        <end position="370"/>
    </location>
</feature>
<feature type="compositionally biased region" description="Polar residues" evidence="1">
    <location>
        <begin position="412"/>
        <end position="433"/>
    </location>
</feature>